<dbReference type="AlphaFoldDB" id="A0AAV3ZQK5"/>
<gene>
    <name evidence="1" type="ORF">PoB_002326300</name>
</gene>
<dbReference type="EMBL" id="BLXT01002699">
    <property type="protein sequence ID" value="GFN96757.1"/>
    <property type="molecule type" value="Genomic_DNA"/>
</dbReference>
<keyword evidence="2" id="KW-1185">Reference proteome</keyword>
<dbReference type="Proteomes" id="UP000735302">
    <property type="component" value="Unassembled WGS sequence"/>
</dbReference>
<evidence type="ECO:0000313" key="1">
    <source>
        <dbReference type="EMBL" id="GFN96757.1"/>
    </source>
</evidence>
<protein>
    <submittedName>
        <fullName evidence="1">Uncharacterized protein</fullName>
    </submittedName>
</protein>
<accession>A0AAV3ZQK5</accession>
<comment type="caution">
    <text evidence="1">The sequence shown here is derived from an EMBL/GenBank/DDBJ whole genome shotgun (WGS) entry which is preliminary data.</text>
</comment>
<evidence type="ECO:0000313" key="2">
    <source>
        <dbReference type="Proteomes" id="UP000735302"/>
    </source>
</evidence>
<proteinExistence type="predicted"/>
<reference evidence="1 2" key="1">
    <citation type="journal article" date="2021" name="Elife">
        <title>Chloroplast acquisition without the gene transfer in kleptoplastic sea slugs, Plakobranchus ocellatus.</title>
        <authorList>
            <person name="Maeda T."/>
            <person name="Takahashi S."/>
            <person name="Yoshida T."/>
            <person name="Shimamura S."/>
            <person name="Takaki Y."/>
            <person name="Nagai Y."/>
            <person name="Toyoda A."/>
            <person name="Suzuki Y."/>
            <person name="Arimoto A."/>
            <person name="Ishii H."/>
            <person name="Satoh N."/>
            <person name="Nishiyama T."/>
            <person name="Hasebe M."/>
            <person name="Maruyama T."/>
            <person name="Minagawa J."/>
            <person name="Obokata J."/>
            <person name="Shigenobu S."/>
        </authorList>
    </citation>
    <scope>NUCLEOTIDE SEQUENCE [LARGE SCALE GENOMIC DNA]</scope>
</reference>
<name>A0AAV3ZQK5_9GAST</name>
<sequence>MSSPLWTADFSPLIEKASSYAWRNLDLTSLAVCFAMSTAKPASLRYVATASITESPKHVPVTPRCLYLRPTQTIHFTVHSRPFRNMTLAMTSVLNNL</sequence>
<organism evidence="1 2">
    <name type="scientific">Plakobranchus ocellatus</name>
    <dbReference type="NCBI Taxonomy" id="259542"/>
    <lineage>
        <taxon>Eukaryota</taxon>
        <taxon>Metazoa</taxon>
        <taxon>Spiralia</taxon>
        <taxon>Lophotrochozoa</taxon>
        <taxon>Mollusca</taxon>
        <taxon>Gastropoda</taxon>
        <taxon>Heterobranchia</taxon>
        <taxon>Euthyneura</taxon>
        <taxon>Panpulmonata</taxon>
        <taxon>Sacoglossa</taxon>
        <taxon>Placobranchoidea</taxon>
        <taxon>Plakobranchidae</taxon>
        <taxon>Plakobranchus</taxon>
    </lineage>
</organism>